<protein>
    <submittedName>
        <fullName evidence="2">Minor capsid protein</fullName>
    </submittedName>
</protein>
<evidence type="ECO:0000259" key="1">
    <source>
        <dbReference type="Pfam" id="PF04233"/>
    </source>
</evidence>
<accession>A0ABS0SS93</accession>
<dbReference type="NCBIfam" id="TIGR01641">
    <property type="entry name" value="phageSPP1_gp7"/>
    <property type="match status" value="1"/>
</dbReference>
<comment type="caution">
    <text evidence="2">The sequence shown here is derived from an EMBL/GenBank/DDBJ whole genome shotgun (WGS) entry which is preliminary data.</text>
</comment>
<reference evidence="2 3" key="1">
    <citation type="submission" date="2020-11" db="EMBL/GenBank/DDBJ databases">
        <title>genome sequence of strain KACC 18849.</title>
        <authorList>
            <person name="Gao J."/>
            <person name="Zhang X."/>
        </authorList>
    </citation>
    <scope>NUCLEOTIDE SEQUENCE [LARGE SCALE GENOMIC DNA]</scope>
    <source>
        <strain evidence="2 3">KACC 18849</strain>
    </source>
</reference>
<proteinExistence type="predicted"/>
<dbReference type="Pfam" id="PF04233">
    <property type="entry name" value="Phage_Mu_F"/>
    <property type="match status" value="1"/>
</dbReference>
<evidence type="ECO:0000313" key="3">
    <source>
        <dbReference type="Proteomes" id="UP000639859"/>
    </source>
</evidence>
<organism evidence="2 3">
    <name type="scientific">Caulobacter hibisci</name>
    <dbReference type="NCBI Taxonomy" id="2035993"/>
    <lineage>
        <taxon>Bacteria</taxon>
        <taxon>Pseudomonadati</taxon>
        <taxon>Pseudomonadota</taxon>
        <taxon>Alphaproteobacteria</taxon>
        <taxon>Caulobacterales</taxon>
        <taxon>Caulobacteraceae</taxon>
        <taxon>Caulobacter</taxon>
    </lineage>
</organism>
<sequence>MARRQTNRRGSIDLRIIIPTQALEDDLARIYMKVVRAWAVAARDRVMPAYRQALERRAARDGMVLDDAASLGDLFRDLGPEFERLVLSLTPEMRDWVLQVERWHRDKWGSSVLTATGVDLATMLGPADAQQALADILAWNVSLISDVSAQAQSKIAAEVFAGYQRRAPAREVAKDIQEILQTSRRRALFIASDQLNKLSSELDAERQRQAGLDEWKWRASGKLHPRLWHKERDGNIYTDKTAPEDLPGQLPRCGCKRQAHLSL</sequence>
<dbReference type="Proteomes" id="UP000639859">
    <property type="component" value="Unassembled WGS sequence"/>
</dbReference>
<name>A0ABS0SS93_9CAUL</name>
<dbReference type="InterPro" id="IPR006528">
    <property type="entry name" value="Phage_head_morphogenesis_dom"/>
</dbReference>
<keyword evidence="3" id="KW-1185">Reference proteome</keyword>
<gene>
    <name evidence="2" type="ORF">I4Q42_01685</name>
</gene>
<feature type="domain" description="Phage head morphogenesis" evidence="1">
    <location>
        <begin position="155"/>
        <end position="256"/>
    </location>
</feature>
<evidence type="ECO:0000313" key="2">
    <source>
        <dbReference type="EMBL" id="MBI1682374.1"/>
    </source>
</evidence>
<dbReference type="EMBL" id="JADWOX010000001">
    <property type="protein sequence ID" value="MBI1682374.1"/>
    <property type="molecule type" value="Genomic_DNA"/>
</dbReference>